<protein>
    <submittedName>
        <fullName evidence="3">8-oxo-dGTP diphosphatase</fullName>
    </submittedName>
</protein>
<keyword evidence="1" id="KW-0378">Hydrolase</keyword>
<dbReference type="Gene3D" id="3.40.50.1240">
    <property type="entry name" value="Phosphoglycerate mutase-like"/>
    <property type="match status" value="1"/>
</dbReference>
<name>A0A1I3Z171_9ACTN</name>
<evidence type="ECO:0000256" key="1">
    <source>
        <dbReference type="ARBA" id="ARBA00022801"/>
    </source>
</evidence>
<proteinExistence type="predicted"/>
<dbReference type="SMART" id="SM00855">
    <property type="entry name" value="PGAM"/>
    <property type="match status" value="1"/>
</dbReference>
<dbReference type="PANTHER" id="PTHR21340:SF0">
    <property type="entry name" value="BIS(5'-NUCLEOSYL)-TETRAPHOSPHATASE [ASYMMETRICAL]"/>
    <property type="match status" value="1"/>
</dbReference>
<gene>
    <name evidence="3" type="ORF">SAMN05216275_123115</name>
</gene>
<dbReference type="RefSeq" id="WP_093889981.1">
    <property type="nucleotide sequence ID" value="NZ_FOQY01000023.1"/>
</dbReference>
<evidence type="ECO:0000259" key="2">
    <source>
        <dbReference type="PROSITE" id="PS51462"/>
    </source>
</evidence>
<organism evidence="3 4">
    <name type="scientific">Streptosporangium canum</name>
    <dbReference type="NCBI Taxonomy" id="324952"/>
    <lineage>
        <taxon>Bacteria</taxon>
        <taxon>Bacillati</taxon>
        <taxon>Actinomycetota</taxon>
        <taxon>Actinomycetes</taxon>
        <taxon>Streptosporangiales</taxon>
        <taxon>Streptosporangiaceae</taxon>
        <taxon>Streptosporangium</taxon>
    </lineage>
</organism>
<keyword evidence="4" id="KW-1185">Reference proteome</keyword>
<dbReference type="GeneID" id="96301351"/>
<dbReference type="Gene3D" id="3.90.79.10">
    <property type="entry name" value="Nucleoside Triphosphate Pyrophosphohydrolase"/>
    <property type="match status" value="1"/>
</dbReference>
<dbReference type="GO" id="GO:0006167">
    <property type="term" value="P:AMP biosynthetic process"/>
    <property type="evidence" value="ECO:0007669"/>
    <property type="project" value="TreeGrafter"/>
</dbReference>
<dbReference type="InterPro" id="IPR015797">
    <property type="entry name" value="NUDIX_hydrolase-like_dom_sf"/>
</dbReference>
<dbReference type="GO" id="GO:0004081">
    <property type="term" value="F:bis(5'-nucleosyl)-tetraphosphatase (asymmetrical) activity"/>
    <property type="evidence" value="ECO:0007669"/>
    <property type="project" value="TreeGrafter"/>
</dbReference>
<dbReference type="InterPro" id="IPR029033">
    <property type="entry name" value="His_PPase_superfam"/>
</dbReference>
<dbReference type="SUPFAM" id="SSF55811">
    <property type="entry name" value="Nudix"/>
    <property type="match status" value="1"/>
</dbReference>
<dbReference type="PROSITE" id="PS51462">
    <property type="entry name" value="NUDIX"/>
    <property type="match status" value="1"/>
</dbReference>
<dbReference type="PANTHER" id="PTHR21340">
    <property type="entry name" value="DIADENOSINE 5,5-P1,P4-TETRAPHOSPHATE PYROPHOSPHOHYDROLASE MUTT"/>
    <property type="match status" value="1"/>
</dbReference>
<dbReference type="EMBL" id="FOQY01000023">
    <property type="protein sequence ID" value="SFK37810.1"/>
    <property type="molecule type" value="Genomic_DNA"/>
</dbReference>
<dbReference type="Proteomes" id="UP000199111">
    <property type="component" value="Unassembled WGS sequence"/>
</dbReference>
<evidence type="ECO:0000313" key="3">
    <source>
        <dbReference type="EMBL" id="SFK37810.1"/>
    </source>
</evidence>
<dbReference type="AlphaFoldDB" id="A0A1I3Z171"/>
<dbReference type="SUPFAM" id="SSF53254">
    <property type="entry name" value="Phosphoglycerate mutase-like"/>
    <property type="match status" value="1"/>
</dbReference>
<reference evidence="4" key="1">
    <citation type="submission" date="2016-10" db="EMBL/GenBank/DDBJ databases">
        <authorList>
            <person name="Varghese N."/>
            <person name="Submissions S."/>
        </authorList>
    </citation>
    <scope>NUCLEOTIDE SEQUENCE [LARGE SCALE GENOMIC DNA]</scope>
    <source>
        <strain evidence="4">CGMCC 4.2126</strain>
    </source>
</reference>
<feature type="domain" description="Nudix hydrolase" evidence="2">
    <location>
        <begin position="10"/>
        <end position="136"/>
    </location>
</feature>
<dbReference type="InterPro" id="IPR013078">
    <property type="entry name" value="His_Pase_superF_clade-1"/>
</dbReference>
<accession>A0A1I3Z171</accession>
<dbReference type="Pfam" id="PF00300">
    <property type="entry name" value="His_Phos_1"/>
    <property type="match status" value="1"/>
</dbReference>
<dbReference type="PROSITE" id="PS00893">
    <property type="entry name" value="NUDIX_BOX"/>
    <property type="match status" value="1"/>
</dbReference>
<dbReference type="CDD" id="cd07067">
    <property type="entry name" value="HP_PGM_like"/>
    <property type="match status" value="1"/>
</dbReference>
<dbReference type="InterPro" id="IPR051325">
    <property type="entry name" value="Nudix_hydrolase_domain"/>
</dbReference>
<evidence type="ECO:0000313" key="4">
    <source>
        <dbReference type="Proteomes" id="UP000199111"/>
    </source>
</evidence>
<dbReference type="CDD" id="cd03673">
    <property type="entry name" value="NUDIX_Ap6A_hydrolase"/>
    <property type="match status" value="1"/>
</dbReference>
<dbReference type="Pfam" id="PF00293">
    <property type="entry name" value="NUDIX"/>
    <property type="match status" value="1"/>
</dbReference>
<dbReference type="GO" id="GO:0006754">
    <property type="term" value="P:ATP biosynthetic process"/>
    <property type="evidence" value="ECO:0007669"/>
    <property type="project" value="TreeGrafter"/>
</dbReference>
<dbReference type="InterPro" id="IPR000086">
    <property type="entry name" value="NUDIX_hydrolase_dom"/>
</dbReference>
<dbReference type="InterPro" id="IPR020084">
    <property type="entry name" value="NUDIX_hydrolase_CS"/>
</dbReference>
<sequence>MTELDVHPTDMIRAAGAVVWRGTESAPEVALVHRPKYDDWTFPKGKLKPGEHVIAGALREVAEETGITALLGRSLPPIHYLKGKRLKRVDYWAARVVSGDRFTAVDEVDEVVWLPVKEARRRLTYEWDAGLLRALTAVPLETTPLILVRHGLAGSRQDWAGDDDERPLDEAGAMQAEVLADVLSGYHPTDLISSPSKRCVQTLEPYAERLGLEIRRERLLSETHYDPRACLRLVTKAMASDRPMVICSHGKVLPELIAGVSDRPGDVQLRKGAFMVLHHAAGRIVGMDRYLT</sequence>